<sequence>MVGLVISDTFLLCGAWVRDGDSTVLRNLGRVPFTDSISSIIYDEAELNSVLASALRKSKETFPFDGQDVVVGLPDKIITHSIVESDQDLSREDSIDYIYWLESQKARPNSQAVSIFGQVYLPDESNIHVCSVSNALIRTIKLTITELGGTPHWMGPVSSLYLDGSGMSEAAIIQRIGNQYNFMKVQNNRFDMGKVAFTGGVPKVISTTDEKNEITLAALGLEESELDDIPVFCPQKLGRQSTAAWESSDLRIPSPFKGVDINDQYVGGIPEFEANQLTQLITSHSVGHSFNFFDEPGIVDFFFTNVIPTQVEEDVIAETEVIDEKEEIIEKVFHQITTGPALGLILIVGLFIAFNIFKLKRELNNQYFGVDKGFFIERSGTSGNEISNPMGIQPPSNNLLKQSKSITSALLSILTQTDLDRYNALTITKSFVSLEYLSGINPNIENILDVSPTSFSVEATGQDSTIFLWYYSFDLPENSKDVATGGLSKMDLMIQLDTLLTDYSLKYFEQVFTANQIYGPMLIWVRNKADILQASAIISNVGDEILLRKFVLFNEADHPEPRAGFYVSILED</sequence>
<protein>
    <submittedName>
        <fullName evidence="2">Uncharacterized protein</fullName>
    </submittedName>
</protein>
<feature type="transmembrane region" description="Helical" evidence="1">
    <location>
        <begin position="339"/>
        <end position="357"/>
    </location>
</feature>
<keyword evidence="1" id="KW-1133">Transmembrane helix</keyword>
<organism evidence="2">
    <name type="scientific">marine metagenome</name>
    <dbReference type="NCBI Taxonomy" id="408172"/>
    <lineage>
        <taxon>unclassified sequences</taxon>
        <taxon>metagenomes</taxon>
        <taxon>ecological metagenomes</taxon>
    </lineage>
</organism>
<proteinExistence type="predicted"/>
<evidence type="ECO:0000313" key="2">
    <source>
        <dbReference type="EMBL" id="SUZ96811.1"/>
    </source>
</evidence>
<name>A0A381S0A6_9ZZZZ</name>
<keyword evidence="1" id="KW-0472">Membrane</keyword>
<dbReference type="EMBL" id="UINC01002450">
    <property type="protein sequence ID" value="SUZ96811.1"/>
    <property type="molecule type" value="Genomic_DNA"/>
</dbReference>
<gene>
    <name evidence="2" type="ORF">METZ01_LOCUS49665</name>
</gene>
<reference evidence="2" key="1">
    <citation type="submission" date="2018-05" db="EMBL/GenBank/DDBJ databases">
        <authorList>
            <person name="Lanie J.A."/>
            <person name="Ng W.-L."/>
            <person name="Kazmierczak K.M."/>
            <person name="Andrzejewski T.M."/>
            <person name="Davidsen T.M."/>
            <person name="Wayne K.J."/>
            <person name="Tettelin H."/>
            <person name="Glass J.I."/>
            <person name="Rusch D."/>
            <person name="Podicherti R."/>
            <person name="Tsui H.-C.T."/>
            <person name="Winkler M.E."/>
        </authorList>
    </citation>
    <scope>NUCLEOTIDE SEQUENCE</scope>
</reference>
<keyword evidence="1" id="KW-0812">Transmembrane</keyword>
<evidence type="ECO:0000256" key="1">
    <source>
        <dbReference type="SAM" id="Phobius"/>
    </source>
</evidence>
<dbReference type="AlphaFoldDB" id="A0A381S0A6"/>
<accession>A0A381S0A6</accession>